<dbReference type="Gene3D" id="1.10.10.10">
    <property type="entry name" value="Winged helix-like DNA-binding domain superfamily/Winged helix DNA-binding domain"/>
    <property type="match status" value="1"/>
</dbReference>
<accession>A0A1G6MY04</accession>
<proteinExistence type="inferred from homology"/>
<keyword evidence="5" id="KW-0808">Transferase</keyword>
<keyword evidence="3" id="KW-0119">Carbohydrate metabolism</keyword>
<comment type="similarity">
    <text evidence="2">Belongs to the ROK (NagC/XylR) family.</text>
</comment>
<keyword evidence="4" id="KW-0238">DNA-binding</keyword>
<dbReference type="SUPFAM" id="SSF46785">
    <property type="entry name" value="Winged helix' DNA-binding domain"/>
    <property type="match status" value="1"/>
</dbReference>
<dbReference type="Pfam" id="PF13412">
    <property type="entry name" value="HTH_24"/>
    <property type="match status" value="1"/>
</dbReference>
<evidence type="ECO:0000256" key="4">
    <source>
        <dbReference type="ARBA" id="ARBA00023125"/>
    </source>
</evidence>
<dbReference type="Gene3D" id="3.30.420.40">
    <property type="match status" value="2"/>
</dbReference>
<dbReference type="InterPro" id="IPR043129">
    <property type="entry name" value="ATPase_NBD"/>
</dbReference>
<organism evidence="5 6">
    <name type="scientific">Melghirimyces thermohalophilus</name>
    <dbReference type="NCBI Taxonomy" id="1236220"/>
    <lineage>
        <taxon>Bacteria</taxon>
        <taxon>Bacillati</taxon>
        <taxon>Bacillota</taxon>
        <taxon>Bacilli</taxon>
        <taxon>Bacillales</taxon>
        <taxon>Thermoactinomycetaceae</taxon>
        <taxon>Melghirimyces</taxon>
    </lineage>
</organism>
<dbReference type="SUPFAM" id="SSF53067">
    <property type="entry name" value="Actin-like ATPase domain"/>
    <property type="match status" value="1"/>
</dbReference>
<dbReference type="Proteomes" id="UP000199387">
    <property type="component" value="Unassembled WGS sequence"/>
</dbReference>
<evidence type="ECO:0000313" key="6">
    <source>
        <dbReference type="Proteomes" id="UP000199387"/>
    </source>
</evidence>
<evidence type="ECO:0000313" key="5">
    <source>
        <dbReference type="EMBL" id="SDC60077.1"/>
    </source>
</evidence>
<dbReference type="GO" id="GO:0042732">
    <property type="term" value="P:D-xylose metabolic process"/>
    <property type="evidence" value="ECO:0007669"/>
    <property type="project" value="UniProtKB-KW"/>
</dbReference>
<dbReference type="InterPro" id="IPR036388">
    <property type="entry name" value="WH-like_DNA-bd_sf"/>
</dbReference>
<dbReference type="EMBL" id="FMZA01000011">
    <property type="protein sequence ID" value="SDC60077.1"/>
    <property type="molecule type" value="Genomic_DNA"/>
</dbReference>
<sequence length="391" mass="42657">MGRYIVSRTPRAMKRMNKRLILATIREKQPISRADIAEITLLSRTTVSQLIDELLEEGVVKETGTGVSPTQGGRRPVLLSIVEDAAFVCGIDIGGSQITTVICNLSGRILCKEVIPTCSDLLSLFQWVEHFLGRAPIPTDRLIGFGVGTPGITRFEDGMVLSAPSLGWTDLPLKAEMERRFHLPVYVENDVNVAALGECWRGAGEGKQHVVMITIGTGIGCGLILNGELYRGCHWASGEFGFMVTDSQAIDHWNDPVVTGFGYLESRAGCPAILRQYQRRVRNPAITDAKVVFDRWRRGDEVAGQVIQEAKRHVAAGIINTVALVDPEVVILGGRLMNSRDLFLPQIVKSVKRLAPIQTEIRVSQLGADAGALGAGALVLREHDCPYQGVL</sequence>
<dbReference type="RefSeq" id="WP_091570163.1">
    <property type="nucleotide sequence ID" value="NZ_FMZA01000011.1"/>
</dbReference>
<evidence type="ECO:0000256" key="3">
    <source>
        <dbReference type="ARBA" id="ARBA00022629"/>
    </source>
</evidence>
<reference evidence="5 6" key="1">
    <citation type="submission" date="2016-10" db="EMBL/GenBank/DDBJ databases">
        <authorList>
            <person name="de Groot N.N."/>
        </authorList>
    </citation>
    <scope>NUCLEOTIDE SEQUENCE [LARGE SCALE GENOMIC DNA]</scope>
    <source>
        <strain evidence="5 6">DSM 45514</strain>
    </source>
</reference>
<dbReference type="PANTHER" id="PTHR18964:SF149">
    <property type="entry name" value="BIFUNCTIONAL UDP-N-ACETYLGLUCOSAMINE 2-EPIMERASE_N-ACETYLMANNOSAMINE KINASE"/>
    <property type="match status" value="1"/>
</dbReference>
<dbReference type="InterPro" id="IPR036390">
    <property type="entry name" value="WH_DNA-bd_sf"/>
</dbReference>
<dbReference type="AlphaFoldDB" id="A0A1G6MY04"/>
<dbReference type="OrthoDB" id="9796533at2"/>
<name>A0A1G6MY04_9BACL</name>
<dbReference type="PANTHER" id="PTHR18964">
    <property type="entry name" value="ROK (REPRESSOR, ORF, KINASE) FAMILY"/>
    <property type="match status" value="1"/>
</dbReference>
<keyword evidence="5" id="KW-0418">Kinase</keyword>
<dbReference type="GO" id="GO:0003677">
    <property type="term" value="F:DNA binding"/>
    <property type="evidence" value="ECO:0007669"/>
    <property type="project" value="UniProtKB-KW"/>
</dbReference>
<gene>
    <name evidence="5" type="ORF">SAMN04488112_11131</name>
</gene>
<dbReference type="Pfam" id="PF00480">
    <property type="entry name" value="ROK"/>
    <property type="match status" value="1"/>
</dbReference>
<dbReference type="STRING" id="1236220.SAMN04488112_11131"/>
<dbReference type="InterPro" id="IPR011991">
    <property type="entry name" value="ArsR-like_HTH"/>
</dbReference>
<protein>
    <submittedName>
        <fullName evidence="5">Sugar kinase of the NBD/HSP70 family, may contain an N-terminal HTH domain</fullName>
    </submittedName>
</protein>
<dbReference type="GO" id="GO:0016301">
    <property type="term" value="F:kinase activity"/>
    <property type="evidence" value="ECO:0007669"/>
    <property type="project" value="UniProtKB-KW"/>
</dbReference>
<evidence type="ECO:0000256" key="2">
    <source>
        <dbReference type="ARBA" id="ARBA00006479"/>
    </source>
</evidence>
<keyword evidence="3" id="KW-0859">Xylose metabolism</keyword>
<dbReference type="InterPro" id="IPR000600">
    <property type="entry name" value="ROK"/>
</dbReference>
<comment type="function">
    <text evidence="1">Transcriptional repressor of xylose-utilizing enzymes.</text>
</comment>
<dbReference type="CDD" id="cd00090">
    <property type="entry name" value="HTH_ARSR"/>
    <property type="match status" value="1"/>
</dbReference>
<evidence type="ECO:0000256" key="1">
    <source>
        <dbReference type="ARBA" id="ARBA00002486"/>
    </source>
</evidence>
<keyword evidence="6" id="KW-1185">Reference proteome</keyword>